<evidence type="ECO:0000256" key="3">
    <source>
        <dbReference type="ARBA" id="ARBA00013414"/>
    </source>
</evidence>
<comment type="similarity">
    <text evidence="2">In the N-terminal section; belongs to the N-acetylglucosamine-1-phosphate uridyltransferase family.</text>
</comment>
<dbReference type="Gene3D" id="2.160.10.10">
    <property type="entry name" value="Hexapeptide repeat proteins"/>
    <property type="match status" value="1"/>
</dbReference>
<feature type="domain" description="Mannose-1-phosphate guanyltransferase C-terminal" evidence="5">
    <location>
        <begin position="241"/>
        <end position="351"/>
    </location>
</feature>
<evidence type="ECO:0000256" key="2">
    <source>
        <dbReference type="ARBA" id="ARBA00007947"/>
    </source>
</evidence>
<dbReference type="STRING" id="349307.Mthe_1679"/>
<evidence type="ECO:0000313" key="6">
    <source>
        <dbReference type="EMBL" id="ABK15445.1"/>
    </source>
</evidence>
<gene>
    <name evidence="6" type="ordered locus">Mthe_1679</name>
</gene>
<dbReference type="PANTHER" id="PTHR42883:SF3">
    <property type="entry name" value="BIFUNCTIONAL PROTEIN GLMU"/>
    <property type="match status" value="1"/>
</dbReference>
<evidence type="ECO:0000256" key="1">
    <source>
        <dbReference type="ARBA" id="ARBA00007707"/>
    </source>
</evidence>
<dbReference type="GO" id="GO:0019134">
    <property type="term" value="F:glucosamine-1-phosphate N-acetyltransferase activity"/>
    <property type="evidence" value="ECO:0007669"/>
    <property type="project" value="InterPro"/>
</dbReference>
<dbReference type="CDD" id="cd04181">
    <property type="entry name" value="NTP_transferase"/>
    <property type="match status" value="1"/>
</dbReference>
<feature type="domain" description="Nucleotidyl transferase" evidence="4">
    <location>
        <begin position="2"/>
        <end position="199"/>
    </location>
</feature>
<dbReference type="KEGG" id="mtp:Mthe_1679"/>
<dbReference type="InterPro" id="IPR005835">
    <property type="entry name" value="NTP_transferase_dom"/>
</dbReference>
<dbReference type="PANTHER" id="PTHR42883">
    <property type="entry name" value="GLUCOSE-1-PHOSPHATE THYMIDYLTRANSFERASE"/>
    <property type="match status" value="1"/>
</dbReference>
<reference evidence="6 7" key="1">
    <citation type="submission" date="2006-10" db="EMBL/GenBank/DDBJ databases">
        <title>Complete sequence of Methanosaeta thermophila PT.</title>
        <authorList>
            <consortium name="US DOE Joint Genome Institute"/>
            <person name="Copeland A."/>
            <person name="Lucas S."/>
            <person name="Lapidus A."/>
            <person name="Barry K."/>
            <person name="Detter J.C."/>
            <person name="Glavina del Rio T."/>
            <person name="Hammon N."/>
            <person name="Israni S."/>
            <person name="Pitluck S."/>
            <person name="Chain P."/>
            <person name="Malfatti S."/>
            <person name="Shin M."/>
            <person name="Vergez L."/>
            <person name="Schmutz J."/>
            <person name="Larimer F."/>
            <person name="Land M."/>
            <person name="Hauser L."/>
            <person name="Kyrpides N."/>
            <person name="Kim E."/>
            <person name="Smith K.S."/>
            <person name="Ingram-Smith C."/>
            <person name="Richardson P."/>
        </authorList>
    </citation>
    <scope>NUCLEOTIDE SEQUENCE [LARGE SCALE GENOMIC DNA]</scope>
    <source>
        <strain evidence="7">DSM 6194 / JCM 14653 / NBRC 101360 / PT</strain>
    </source>
</reference>
<dbReference type="UniPathway" id="UPA00113">
    <property type="reaction ID" value="UER00532"/>
</dbReference>
<dbReference type="Pfam" id="PF00483">
    <property type="entry name" value="NTP_transferase"/>
    <property type="match status" value="1"/>
</dbReference>
<dbReference type="Pfam" id="PF25087">
    <property type="entry name" value="GMPPB_C"/>
    <property type="match status" value="1"/>
</dbReference>
<comment type="similarity">
    <text evidence="1">In the C-terminal section; belongs to the transferase hexapeptide repeat family.</text>
</comment>
<dbReference type="Gene3D" id="3.90.550.10">
    <property type="entry name" value="Spore Coat Polysaccharide Biosynthesis Protein SpsA, Chain A"/>
    <property type="match status" value="1"/>
</dbReference>
<dbReference type="HOGENOM" id="CLU_029499_0_1_2"/>
<dbReference type="InterPro" id="IPR011004">
    <property type="entry name" value="Trimer_LpxA-like_sf"/>
</dbReference>
<keyword evidence="6" id="KW-0808">Transferase</keyword>
<proteinExistence type="inferred from homology"/>
<dbReference type="InterPro" id="IPR023915">
    <property type="entry name" value="Bifunctiontional_GlmU_arc-type"/>
</dbReference>
<accession>A0B9S1</accession>
<protein>
    <recommendedName>
        <fullName evidence="3">Bifunctional protein GlmU</fullName>
    </recommendedName>
</protein>
<dbReference type="InterPro" id="IPR029044">
    <property type="entry name" value="Nucleotide-diphossugar_trans"/>
</dbReference>
<dbReference type="SUPFAM" id="SSF51161">
    <property type="entry name" value="Trimeric LpxA-like enzymes"/>
    <property type="match status" value="1"/>
</dbReference>
<dbReference type="GO" id="GO:0003977">
    <property type="term" value="F:UDP-N-acetylglucosamine diphosphorylase activity"/>
    <property type="evidence" value="ECO:0007669"/>
    <property type="project" value="InterPro"/>
</dbReference>
<dbReference type="NCBIfam" id="TIGR03992">
    <property type="entry name" value="Arch_glmU"/>
    <property type="match status" value="1"/>
</dbReference>
<dbReference type="AlphaFoldDB" id="A0B9S1"/>
<evidence type="ECO:0000259" key="5">
    <source>
        <dbReference type="Pfam" id="PF25087"/>
    </source>
</evidence>
<dbReference type="InterPro" id="IPR056729">
    <property type="entry name" value="GMPPB_C"/>
</dbReference>
<evidence type="ECO:0000259" key="4">
    <source>
        <dbReference type="Pfam" id="PF00483"/>
    </source>
</evidence>
<dbReference type="SUPFAM" id="SSF53448">
    <property type="entry name" value="Nucleotide-diphospho-sugar transferases"/>
    <property type="match status" value="1"/>
</dbReference>
<organism evidence="6 7">
    <name type="scientific">Methanothrix thermoacetophila (strain DSM 6194 / JCM 14653 / NBRC 101360 / PT)</name>
    <name type="common">Methanosaeta thermophila</name>
    <dbReference type="NCBI Taxonomy" id="349307"/>
    <lineage>
        <taxon>Archaea</taxon>
        <taxon>Methanobacteriati</taxon>
        <taxon>Methanobacteriota</taxon>
        <taxon>Stenosarchaea group</taxon>
        <taxon>Methanomicrobia</taxon>
        <taxon>Methanotrichales</taxon>
        <taxon>Methanotrichaceae</taxon>
        <taxon>Methanothrix</taxon>
    </lineage>
</organism>
<evidence type="ECO:0000313" key="7">
    <source>
        <dbReference type="Proteomes" id="UP000000674"/>
    </source>
</evidence>
<dbReference type="Proteomes" id="UP000000674">
    <property type="component" value="Chromosome"/>
</dbReference>
<sequence>MLPLANMPFMEHVVRALVDNGIDEIVAVVGYQKERVMDYFEDGVKFGARITYVFQEERLGTAHALRRAQEHIDDQFLVVNGDNILDSRAVGDLLSADGDYVILGALREHAGDYGVLVVDGDVVKQIHEKPGRACAGIVNTGAYKMMPDIFEEIPRTPISERGGYDITQTLCQMMERGVKIRTVVTKAIWGDAAFAWDLLAANSIAAGLMKSEIHGEIEDGVVIRGQVSLGEGSLIRSGSYIIGPVLIGEGCDIGPNVTILPSTTIGDSVRVGSFTEIRNSILMRGSRIGSMSVISDSVIGEDCCLGDMCLIEAGSSLAEVEGEFYRAEFGAVMGDSVVAGSRVLMMPCSVVGSSAKIGSGVTIRGSVERGSRVV</sequence>
<dbReference type="GO" id="GO:0006048">
    <property type="term" value="P:UDP-N-acetylglucosamine biosynthetic process"/>
    <property type="evidence" value="ECO:0007669"/>
    <property type="project" value="UniProtKB-UniPathway"/>
</dbReference>
<keyword evidence="7" id="KW-1185">Reference proteome</keyword>
<name>A0B9S1_METTP</name>
<dbReference type="EMBL" id="CP000477">
    <property type="protein sequence ID" value="ABK15445.1"/>
    <property type="molecule type" value="Genomic_DNA"/>
</dbReference>